<dbReference type="Gene3D" id="3.40.50.10140">
    <property type="entry name" value="Toll/interleukin-1 receptor homology (TIR) domain"/>
    <property type="match status" value="1"/>
</dbReference>
<protein>
    <recommendedName>
        <fullName evidence="2">TIR domain-containing protein</fullName>
    </recommendedName>
</protein>
<dbReference type="SUPFAM" id="SSF52200">
    <property type="entry name" value="Toll/Interleukin receptor TIR domain"/>
    <property type="match status" value="1"/>
</dbReference>
<name>A0A6D2JFK0_9BRAS</name>
<dbReference type="PROSITE" id="PS50104">
    <property type="entry name" value="TIR"/>
    <property type="match status" value="1"/>
</dbReference>
<proteinExistence type="predicted"/>
<evidence type="ECO:0000259" key="2">
    <source>
        <dbReference type="PROSITE" id="PS50104"/>
    </source>
</evidence>
<dbReference type="Proteomes" id="UP000467841">
    <property type="component" value="Unassembled WGS sequence"/>
</dbReference>
<dbReference type="EMBL" id="CACVBM020001163">
    <property type="protein sequence ID" value="CAA7036160.1"/>
    <property type="molecule type" value="Genomic_DNA"/>
</dbReference>
<reference evidence="3" key="1">
    <citation type="submission" date="2020-01" db="EMBL/GenBank/DDBJ databases">
        <authorList>
            <person name="Mishra B."/>
        </authorList>
    </citation>
    <scope>NUCLEOTIDE SEQUENCE [LARGE SCALE GENOMIC DNA]</scope>
</reference>
<evidence type="ECO:0000313" key="4">
    <source>
        <dbReference type="Proteomes" id="UP000467841"/>
    </source>
</evidence>
<dbReference type="InterPro" id="IPR000157">
    <property type="entry name" value="TIR_dom"/>
</dbReference>
<dbReference type="PANTHER" id="PTHR32009">
    <property type="entry name" value="TMV RESISTANCE PROTEIN N-LIKE"/>
    <property type="match status" value="1"/>
</dbReference>
<dbReference type="OrthoDB" id="1905256at2759"/>
<feature type="domain" description="TIR" evidence="2">
    <location>
        <begin position="13"/>
        <end position="164"/>
    </location>
</feature>
<organism evidence="3 4">
    <name type="scientific">Microthlaspi erraticum</name>
    <dbReference type="NCBI Taxonomy" id="1685480"/>
    <lineage>
        <taxon>Eukaryota</taxon>
        <taxon>Viridiplantae</taxon>
        <taxon>Streptophyta</taxon>
        <taxon>Embryophyta</taxon>
        <taxon>Tracheophyta</taxon>
        <taxon>Spermatophyta</taxon>
        <taxon>Magnoliopsida</taxon>
        <taxon>eudicotyledons</taxon>
        <taxon>Gunneridae</taxon>
        <taxon>Pentapetalae</taxon>
        <taxon>rosids</taxon>
        <taxon>malvids</taxon>
        <taxon>Brassicales</taxon>
        <taxon>Brassicaceae</taxon>
        <taxon>Coluteocarpeae</taxon>
        <taxon>Microthlaspi</taxon>
    </lineage>
</organism>
<evidence type="ECO:0000313" key="3">
    <source>
        <dbReference type="EMBL" id="CAA7036160.1"/>
    </source>
</evidence>
<sequence>METRAVSHPRSRLKWDMFLSVQRNTRHNNFTERLYEALIKEQVRVWNGDAESGSHELSPSLVEAMEDSVAFVVVLSSDYAKSHLCLEELAKLCDLKSSLGCLMLPIFYDVKPWSVRRQSPFEMDFEEHSKRFGEEEIQRWRRAMNLVGNITGFIHRYDSDIFHL</sequence>
<dbReference type="GO" id="GO:0007165">
    <property type="term" value="P:signal transduction"/>
    <property type="evidence" value="ECO:0007669"/>
    <property type="project" value="InterPro"/>
</dbReference>
<keyword evidence="1" id="KW-0520">NAD</keyword>
<dbReference type="PANTHER" id="PTHR32009:SF161">
    <property type="entry name" value="TIR DOMAIN-CONTAINING PROTEIN"/>
    <property type="match status" value="1"/>
</dbReference>
<dbReference type="InterPro" id="IPR035897">
    <property type="entry name" value="Toll_tir_struct_dom_sf"/>
</dbReference>
<dbReference type="Pfam" id="PF01582">
    <property type="entry name" value="TIR"/>
    <property type="match status" value="1"/>
</dbReference>
<dbReference type="AlphaFoldDB" id="A0A6D2JFK0"/>
<dbReference type="SMART" id="SM00255">
    <property type="entry name" value="TIR"/>
    <property type="match status" value="1"/>
</dbReference>
<gene>
    <name evidence="3" type="ORF">MERR_LOCUS23395</name>
</gene>
<comment type="caution">
    <text evidence="3">The sequence shown here is derived from an EMBL/GenBank/DDBJ whole genome shotgun (WGS) entry which is preliminary data.</text>
</comment>
<evidence type="ECO:0000256" key="1">
    <source>
        <dbReference type="ARBA" id="ARBA00023027"/>
    </source>
</evidence>
<accession>A0A6D2JFK0</accession>
<keyword evidence="4" id="KW-1185">Reference proteome</keyword>